<sequence length="180" mass="19504">MSELDFPVLAASAATQAFGFLYGQLGALLQRRRDRRAGVAVPAEEVPVAGTGIVASSVDRFRPDDTVLERRGQELELLAEALEEYVGATELDGQDVRLRRNLGRVRRALEEIYGLEFAISDDDSSESGIRIRQKVTNAHDEVTGIDVESAGASARAEVNQDIDTAHKGSKVVGARIKRLG</sequence>
<evidence type="ECO:0000313" key="2">
    <source>
        <dbReference type="Proteomes" id="UP001601288"/>
    </source>
</evidence>
<organism evidence="1 2">
    <name type="scientific">Streptomyces massasporeus</name>
    <dbReference type="NCBI Taxonomy" id="67324"/>
    <lineage>
        <taxon>Bacteria</taxon>
        <taxon>Bacillati</taxon>
        <taxon>Actinomycetota</taxon>
        <taxon>Actinomycetes</taxon>
        <taxon>Kitasatosporales</taxon>
        <taxon>Streptomycetaceae</taxon>
        <taxon>Streptomyces</taxon>
    </lineage>
</organism>
<dbReference type="Proteomes" id="UP001601288">
    <property type="component" value="Unassembled WGS sequence"/>
</dbReference>
<comment type="caution">
    <text evidence="1">The sequence shown here is derived from an EMBL/GenBank/DDBJ whole genome shotgun (WGS) entry which is preliminary data.</text>
</comment>
<keyword evidence="2" id="KW-1185">Reference proteome</keyword>
<evidence type="ECO:0000313" key="1">
    <source>
        <dbReference type="EMBL" id="MFE9230716.1"/>
    </source>
</evidence>
<dbReference type="EMBL" id="JBIAFP010000038">
    <property type="protein sequence ID" value="MFE9230716.1"/>
    <property type="molecule type" value="Genomic_DNA"/>
</dbReference>
<dbReference type="RefSeq" id="WP_358291031.1">
    <property type="nucleotide sequence ID" value="NZ_JBEYGJ010000046.1"/>
</dbReference>
<name>A0ABW6LRD8_9ACTN</name>
<protein>
    <submittedName>
        <fullName evidence="1">Uncharacterized protein</fullName>
    </submittedName>
</protein>
<reference evidence="1 2" key="1">
    <citation type="submission" date="2024-10" db="EMBL/GenBank/DDBJ databases">
        <title>The Natural Products Discovery Center: Release of the First 8490 Sequenced Strains for Exploring Actinobacteria Biosynthetic Diversity.</title>
        <authorList>
            <person name="Kalkreuter E."/>
            <person name="Kautsar S.A."/>
            <person name="Yang D."/>
            <person name="Bader C.D."/>
            <person name="Teijaro C.N."/>
            <person name="Fluegel L."/>
            <person name="Davis C.M."/>
            <person name="Simpson J.R."/>
            <person name="Lauterbach L."/>
            <person name="Steele A.D."/>
            <person name="Gui C."/>
            <person name="Meng S."/>
            <person name="Li G."/>
            <person name="Viehrig K."/>
            <person name="Ye F."/>
            <person name="Su P."/>
            <person name="Kiefer A.F."/>
            <person name="Nichols A."/>
            <person name="Cepeda A.J."/>
            <person name="Yan W."/>
            <person name="Fan B."/>
            <person name="Jiang Y."/>
            <person name="Adhikari A."/>
            <person name="Zheng C.-J."/>
            <person name="Schuster L."/>
            <person name="Cowan T.M."/>
            <person name="Smanski M.J."/>
            <person name="Chevrette M.G."/>
            <person name="De Carvalho L.P.S."/>
            <person name="Shen B."/>
        </authorList>
    </citation>
    <scope>NUCLEOTIDE SEQUENCE [LARGE SCALE GENOMIC DNA]</scope>
    <source>
        <strain evidence="1 2">NPDC007066</strain>
    </source>
</reference>
<accession>A0ABW6LRD8</accession>
<gene>
    <name evidence="1" type="ORF">ACFYM3_40325</name>
</gene>
<proteinExistence type="predicted"/>